<evidence type="ECO:0000313" key="1">
    <source>
        <dbReference type="EMBL" id="ANW12263.1"/>
    </source>
</evidence>
<reference evidence="1" key="1">
    <citation type="submission" date="2016-01" db="EMBL/GenBank/DDBJ databases">
        <authorList>
            <person name="Oliw E.H."/>
        </authorList>
    </citation>
    <scope>NUCLEOTIDE SEQUENCE</scope>
    <source>
        <strain evidence="1">164</strain>
    </source>
</reference>
<organism evidence="1">
    <name type="scientific">Malacosoma sp. alphabaculovirus</name>
    <dbReference type="NCBI Taxonomy" id="1881632"/>
    <lineage>
        <taxon>Viruses</taxon>
        <taxon>Viruses incertae sedis</taxon>
        <taxon>Naldaviricetes</taxon>
        <taxon>Lefavirales</taxon>
        <taxon>Baculoviridae</taxon>
        <taxon>Alphabaculovirus</taxon>
    </lineage>
</organism>
<name>A0A1B1V5J0_9ABAC</name>
<dbReference type="EMBL" id="KU659593">
    <property type="protein sequence ID" value="ANW12263.1"/>
    <property type="molecule type" value="Genomic_DNA"/>
</dbReference>
<protein>
    <submittedName>
        <fullName evidence="1">Vp80</fullName>
    </submittedName>
</protein>
<gene>
    <name evidence="1" type="primary">masp1.30</name>
</gene>
<sequence length="621" mass="71194">MTHQQAYDNHRDIIKNYVEILYTFLNENLTSNVQDVMEIGDKIQTPLPLNNLIQLSNKITTYYNTLMDQHLSLLADENDDNYNDVEMEVAAVNDVTIEARNENAIAGAVATTPAAAEKDNEISYTTQRAASISRPPTTNVDMDNFTTTGANEYLNFFTHNIQLFKPFAICFLNCLINMQTVHKITMDSLTQIYNLLESLQDNVLFTMLRIYIESPSNTNIDDKYNVDLADKNNLEFIIRHVRNNIQYVDTKSTPYESVKSLYDRSMADRFNVLYTILRIVHDDCTRFLELLPEPVRTAITSAYNNLKAKRLVYIPVNRESDLGKMPAIRNFFTEYNKLVSEHVLMTPIVGRGTKRGIENTTYDDDDDYDDSDNAAANVRRRRVDGDFTLSRRKLKNIKPLPASKFLKRTLEAYSNDGGTVADLATPPLLRAINEIVCATYKSVFNCVPNEMLCALNYFNYNKNTIGSMNLSNFDHNINFYRLLMPLTYYGAEETVKSRCVWFIAKSHLYFINNAKVFDDIRQSISKDEPNRDQIAVFMIKYQFLWFYNKFVQNQLANATVNKFQNPSLFQVVQLYNNIVMNCYASLQITAARNANGDAGGGAGSNNHDTHERLFKVMSGYF</sequence>
<proteinExistence type="predicted"/>
<accession>A0A1B1V5J0</accession>